<name>A0A1C6SBX2_9ACTN</name>
<evidence type="ECO:0000259" key="2">
    <source>
        <dbReference type="Pfam" id="PF09664"/>
    </source>
</evidence>
<feature type="region of interest" description="Disordered" evidence="1">
    <location>
        <begin position="28"/>
        <end position="62"/>
    </location>
</feature>
<dbReference type="CDD" id="cd00188">
    <property type="entry name" value="TOPRIM"/>
    <property type="match status" value="1"/>
</dbReference>
<dbReference type="STRING" id="568872.GA0070624_3401"/>
<keyword evidence="4" id="KW-1185">Reference proteome</keyword>
<evidence type="ECO:0000313" key="3">
    <source>
        <dbReference type="EMBL" id="SCL26939.1"/>
    </source>
</evidence>
<accession>A0A1C6SBX2</accession>
<protein>
    <recommendedName>
        <fullName evidence="2">DUF2399 domain-containing protein</fullName>
    </recommendedName>
</protein>
<dbReference type="Pfam" id="PF09664">
    <property type="entry name" value="DUF2399"/>
    <property type="match status" value="1"/>
</dbReference>
<reference evidence="4" key="1">
    <citation type="submission" date="2016-06" db="EMBL/GenBank/DDBJ databases">
        <authorList>
            <person name="Varghese N."/>
            <person name="Submissions Spin"/>
        </authorList>
    </citation>
    <scope>NUCLEOTIDE SEQUENCE [LARGE SCALE GENOMIC DNA]</scope>
    <source>
        <strain evidence="4">DSM 45431</strain>
    </source>
</reference>
<dbReference type="InterPro" id="IPR024465">
    <property type="entry name" value="DUF2399"/>
</dbReference>
<dbReference type="OrthoDB" id="3321046at2"/>
<evidence type="ECO:0000313" key="4">
    <source>
        <dbReference type="Proteomes" id="UP000199413"/>
    </source>
</evidence>
<dbReference type="RefSeq" id="WP_091342218.1">
    <property type="nucleotide sequence ID" value="NZ_FMHV01000002.1"/>
</dbReference>
<dbReference type="Proteomes" id="UP000199413">
    <property type="component" value="Unassembled WGS sequence"/>
</dbReference>
<organism evidence="3 4">
    <name type="scientific">Micromonospora rhizosphaerae</name>
    <dbReference type="NCBI Taxonomy" id="568872"/>
    <lineage>
        <taxon>Bacteria</taxon>
        <taxon>Bacillati</taxon>
        <taxon>Actinomycetota</taxon>
        <taxon>Actinomycetes</taxon>
        <taxon>Micromonosporales</taxon>
        <taxon>Micromonosporaceae</taxon>
        <taxon>Micromonospora</taxon>
    </lineage>
</organism>
<feature type="domain" description="DUF2399" evidence="2">
    <location>
        <begin position="280"/>
        <end position="352"/>
    </location>
</feature>
<evidence type="ECO:0000256" key="1">
    <source>
        <dbReference type="SAM" id="MobiDB-lite"/>
    </source>
</evidence>
<dbReference type="EMBL" id="FMHV01000002">
    <property type="protein sequence ID" value="SCL26939.1"/>
    <property type="molecule type" value="Genomic_DNA"/>
</dbReference>
<dbReference type="AlphaFoldDB" id="A0A1C6SBX2"/>
<gene>
    <name evidence="3" type="ORF">GA0070624_3401</name>
</gene>
<proteinExistence type="predicted"/>
<sequence length="425" mass="46163">MTTPDTDQDTEITLTWIDRPGLVAYAPVPANGRYPRDSRNRPCPRTARLRTETPHLPPHRPAGLLSDTDWAWMIRSEHTWPHVAARLGTQAETIVFTLARAGCVTIGYDLKGSSLAPTPKRVYPHPDLAAAEQERRTARRDQRTTLQTRAADLAADLRDEWPGVAQALGATDHPDRLGWVVNAAADLAAGVVHDSVRAFVQNHAGNTKARDDVQRLLADLGFEPDAIAALGLSRSPYIGIGGPIRLRAGDTRVDLSPLPGPHDIRLSHRHSINIDVRAGAGLLLIIENRQAAETLCDMDPDLPVIWCHGQPPDPVVKLITEAAAQTPSTLICTDADLGGVRIAARIRDRLAAGTTVHVIDVGVAEHNPGRALSAHSRTQLERFTIRPDQIGAFARSCLDRGYAIEQEATARMALATALKRTPDYG</sequence>